<keyword evidence="5" id="KW-0732">Signal</keyword>
<dbReference type="KEGG" id="eel:EUBELI_20117"/>
<dbReference type="InterPro" id="IPR013783">
    <property type="entry name" value="Ig-like_fold"/>
</dbReference>
<feature type="compositionally biased region" description="Basic and acidic residues" evidence="3">
    <location>
        <begin position="1342"/>
        <end position="1359"/>
    </location>
</feature>
<dbReference type="GO" id="GO:0005975">
    <property type="term" value="P:carbohydrate metabolic process"/>
    <property type="evidence" value="ECO:0007669"/>
    <property type="project" value="InterPro"/>
</dbReference>
<proteinExistence type="inferred from homology"/>
<dbReference type="SMART" id="SM00642">
    <property type="entry name" value="Aamy"/>
    <property type="match status" value="1"/>
</dbReference>
<keyword evidence="8" id="KW-1185">Reference proteome</keyword>
<evidence type="ECO:0000256" key="5">
    <source>
        <dbReference type="SAM" id="SignalP"/>
    </source>
</evidence>
<keyword evidence="7" id="KW-0326">Glycosidase</keyword>
<protein>
    <submittedName>
        <fullName evidence="7">Glycoside Hydrolase Family 13 candidate a-glycosidase (Amylase-related)</fullName>
    </submittedName>
</protein>
<keyword evidence="7" id="KW-0378">Hydrolase</keyword>
<evidence type="ECO:0000313" key="7">
    <source>
        <dbReference type="EMBL" id="ACR73263.1"/>
    </source>
</evidence>
<dbReference type="InterPro" id="IPR004193">
    <property type="entry name" value="Glyco_hydro_13_N"/>
</dbReference>
<evidence type="ECO:0000256" key="2">
    <source>
        <dbReference type="ARBA" id="ARBA00022737"/>
    </source>
</evidence>
<evidence type="ECO:0000313" key="8">
    <source>
        <dbReference type="Proteomes" id="UP000001476"/>
    </source>
</evidence>
<organism evidence="7 8">
    <name type="scientific">Lachnospira eligens (strain ATCC 27750 / DSM 3376 / VPI C15-48 / C15-B4)</name>
    <name type="common">Eubacterium eligens</name>
    <dbReference type="NCBI Taxonomy" id="515620"/>
    <lineage>
        <taxon>Bacteria</taxon>
        <taxon>Bacillati</taxon>
        <taxon>Bacillota</taxon>
        <taxon>Clostridia</taxon>
        <taxon>Lachnospirales</taxon>
        <taxon>Lachnospiraceae</taxon>
        <taxon>Lachnospira</taxon>
    </lineage>
</organism>
<dbReference type="RefSeq" id="WP_012740397.1">
    <property type="nucleotide sequence ID" value="NC_012780.1"/>
</dbReference>
<dbReference type="Gene3D" id="2.60.40.10">
    <property type="entry name" value="Immunoglobulins"/>
    <property type="match status" value="1"/>
</dbReference>
<dbReference type="Gene3D" id="3.10.20.320">
    <property type="entry name" value="Putative peptidoglycan bound protein (lpxtg motif)"/>
    <property type="match status" value="1"/>
</dbReference>
<comment type="similarity">
    <text evidence="1">Belongs to the glycosyl hydrolase 13 family.</text>
</comment>
<dbReference type="InterPro" id="IPR013780">
    <property type="entry name" value="Glyco_hydro_b"/>
</dbReference>
<keyword evidence="4" id="KW-1133">Transmembrane helix</keyword>
<reference evidence="7 8" key="1">
    <citation type="journal article" date="2009" name="Proc. Natl. Acad. Sci. U.S.A.">
        <title>Characterizing a model human gut microbiota composed of members of its two dominant bacterial phyla.</title>
        <authorList>
            <person name="Mahowald M.A."/>
            <person name="Rey F.E."/>
            <person name="Seedorf H."/>
            <person name="Turnbaugh P.J."/>
            <person name="Fulton R.S."/>
            <person name="Wollam A."/>
            <person name="Shah N."/>
            <person name="Wang C."/>
            <person name="Magrini V."/>
            <person name="Wilson R.K."/>
            <person name="Cantarel B.L."/>
            <person name="Coutinho P.M."/>
            <person name="Henrissat B."/>
            <person name="Crock L.W."/>
            <person name="Russell A."/>
            <person name="Verberkmoes N.C."/>
            <person name="Hettich R.L."/>
            <person name="Gordon J.I."/>
        </authorList>
    </citation>
    <scope>NUCLEOTIDE SEQUENCE [LARGE SCALE GENOMIC DNA]</scope>
    <source>
        <strain evidence="8">ATCC 27750 / DSM 3376 / VPI C15-48 / C15-B4</strain>
        <plasmid evidence="7">unnamed</plasmid>
    </source>
</reference>
<dbReference type="Proteomes" id="UP000001476">
    <property type="component" value="Plasmid pEubeli2"/>
</dbReference>
<dbReference type="SUPFAM" id="SSF51445">
    <property type="entry name" value="(Trans)glycosidases"/>
    <property type="match status" value="1"/>
</dbReference>
<feature type="domain" description="Glycosyl hydrolase family 13 catalytic" evidence="6">
    <location>
        <begin position="233"/>
        <end position="574"/>
    </location>
</feature>
<name>C4Z7I5_LACE2</name>
<gene>
    <name evidence="7" type="ordered locus">EUBELI_20117</name>
</gene>
<keyword evidence="2" id="KW-0677">Repeat</keyword>
<keyword evidence="4" id="KW-0812">Transmembrane</keyword>
<dbReference type="Gene3D" id="3.20.20.80">
    <property type="entry name" value="Glycosidases"/>
    <property type="match status" value="1"/>
</dbReference>
<dbReference type="PANTHER" id="PTHR43002">
    <property type="entry name" value="GLYCOGEN DEBRANCHING ENZYME"/>
    <property type="match status" value="1"/>
</dbReference>
<dbReference type="HOGENOM" id="CLU_254972_0_0_9"/>
<keyword evidence="7" id="KW-0614">Plasmid</keyword>
<dbReference type="InterPro" id="IPR017853">
    <property type="entry name" value="GH"/>
</dbReference>
<dbReference type="eggNOG" id="COG1523">
    <property type="taxonomic scope" value="Bacteria"/>
</dbReference>
<dbReference type="CAZy" id="CBM48">
    <property type="family name" value="Carbohydrate-Binding Module Family 48"/>
</dbReference>
<dbReference type="GeneID" id="41356885"/>
<dbReference type="Pfam" id="PF06458">
    <property type="entry name" value="MucBP"/>
    <property type="match status" value="1"/>
</dbReference>
<evidence type="ECO:0000259" key="6">
    <source>
        <dbReference type="SMART" id="SM00642"/>
    </source>
</evidence>
<dbReference type="InterPro" id="IPR009459">
    <property type="entry name" value="MucBP_dom"/>
</dbReference>
<feature type="chain" id="PRO_5038628952" evidence="5">
    <location>
        <begin position="25"/>
        <end position="1390"/>
    </location>
</feature>
<dbReference type="InterPro" id="IPR014756">
    <property type="entry name" value="Ig_E-set"/>
</dbReference>
<dbReference type="Pfam" id="PF02922">
    <property type="entry name" value="CBM_48"/>
    <property type="match status" value="1"/>
</dbReference>
<feature type="signal peptide" evidence="5">
    <location>
        <begin position="1"/>
        <end position="24"/>
    </location>
</feature>
<evidence type="ECO:0000256" key="1">
    <source>
        <dbReference type="ARBA" id="ARBA00008061"/>
    </source>
</evidence>
<dbReference type="CAZy" id="GH13">
    <property type="family name" value="Glycoside Hydrolase Family 13"/>
</dbReference>
<dbReference type="GO" id="GO:0004553">
    <property type="term" value="F:hydrolase activity, hydrolyzing O-glycosyl compounds"/>
    <property type="evidence" value="ECO:0007669"/>
    <property type="project" value="InterPro"/>
</dbReference>
<evidence type="ECO:0000256" key="4">
    <source>
        <dbReference type="SAM" id="Phobius"/>
    </source>
</evidence>
<sequence>MKYLNLKKITAVVLSIGMVFSSSAVTGFAADNSKKIATIPNSYINKVAEDIDNKYFYDGTYVDDWGHTRKGRQLGATYTKQSTEFLLWAPAATYVKVNIYATGDDNDSNARDIGTYALEKMLVNGEWNGLWIITLIGDWGGLYYDYTITTTDITHIGSDRTTKYKIQDPYSVAVSKDGKRSYITDTSSVSPEGWDSDRHVYVDSTKANTVYKISVKDFSSDTASGMTAGGKYSAFTEKGAKVNSAGELVSGIDYLKELGVTTVQLAPFADFDGDSEYEILNYNVPEASYASNPSDSKTVIKECKEMIQALHSAGFSVVMEMPYTHASEENPLEKSVPWFYYRLNTNGTRYTTNTGYDNELATERKMYRSYMVNSMKYWAEEYHVDGFSLDLIDCVNVKYKGSSYVYKWLDEIKTSLAKEDANLVIWGDNYTKEERQNKTSFYDEIIGSTGGTYGERNEKAVKIYKQKAAMKYAKPGTLFMDGGEEMCNSVEGTTLADSSYVEWKDSAEYADVVSYYRGLMEIRKAFSPLAKSQTIKNSEAYVLAGTKDDEWNTMAVLNNESDVSKEITIPVQGRAATDWVVIANGESAGVVSLGEVAGSVITVSAYTTMILVDKESFDDVAVTSGKGKVIVNYVIKDSEQKLRESITLQGTSGTNYAVPENIKIPSGYTFLSKTGDEKGVYTSETQTVTYYYNAINPDTVVDGIKNNGVYCEKAQFKVTSSDYTQVMAGNKTLTSDVDGIYTVSAADGTQTITLTDNEGYSIYLSVTVNANHTIDNSDCTKESICSVCGKIFLAQANHKFSDTWTKDDTYHWKVCENDGCTVTTTKTKHSGTDDGDCTTPVICECGEIVTAAKSEHIYGEWKSNGNGTHTHKCTTAGCTIEETESCVGGAATCKKRAVCTECNAEYGTLNPANHSGEQVWVQTEKTHQKKYDCCGEEVTNIADHIWENGHCTVCGYDCIHTGGKATCTQKAVCNICHSEYGEINADNHTGTEKWTQTATTHEKRYDCCGKVTIEQENHKWKDGVCETCGYVCVHSGGEATCTKGAVCETCGKEYTDKDMANHSGNQVWVQTEKTHQKKYDCCGAEVTNIANHVWENGHCTVCGYDCIHTGGKATCTQKAVCNICHSEYGEINADNHTGTEKWTQTATTHEKKYDCCGKVTIAQENHNWKDGACEICGYACVHSGGEATCTKGAVCETCGREYTDKDMANHSGKVVWVQTEKTHKQAYDCCDKEVSTSEAHGWKNGVCTVCDYQCKHAGGSATCVKKAVCTICSEEYGTYNMSIHEGLKSVAAKAATRTDEGNIEYWYCKDCDRYYIRQDGLVEIEKSQTVVAKITDTTSSDDTGKGGKTETVKEQTPDTGDNKRVFAWLLMFIIGGAAAGLTVKGKKPEN</sequence>
<dbReference type="InterPro" id="IPR006047">
    <property type="entry name" value="GH13_cat_dom"/>
</dbReference>
<feature type="region of interest" description="Disordered" evidence="3">
    <location>
        <begin position="1337"/>
        <end position="1359"/>
    </location>
</feature>
<feature type="transmembrane region" description="Helical" evidence="4">
    <location>
        <begin position="1365"/>
        <end position="1383"/>
    </location>
</feature>
<dbReference type="EMBL" id="CP001106">
    <property type="protein sequence ID" value="ACR73263.1"/>
    <property type="molecule type" value="Genomic_DNA"/>
</dbReference>
<geneLocation type="plasmid" evidence="8">
    <name>pEubeli2</name>
</geneLocation>
<dbReference type="SUPFAM" id="SSF81296">
    <property type="entry name" value="E set domains"/>
    <property type="match status" value="1"/>
</dbReference>
<keyword evidence="4" id="KW-0472">Membrane</keyword>
<accession>C4Z7I5</accession>
<dbReference type="CDD" id="cd02860">
    <property type="entry name" value="E_set_Pullulanase"/>
    <property type="match status" value="1"/>
</dbReference>
<evidence type="ECO:0000256" key="3">
    <source>
        <dbReference type="SAM" id="MobiDB-lite"/>
    </source>
</evidence>
<dbReference type="Gene3D" id="2.60.40.1180">
    <property type="entry name" value="Golgi alpha-mannosidase II"/>
    <property type="match status" value="1"/>
</dbReference>